<keyword evidence="2" id="KW-1185">Reference proteome</keyword>
<comment type="caution">
    <text evidence="1">The sequence shown here is derived from an EMBL/GenBank/DDBJ whole genome shotgun (WGS) entry which is preliminary data.</text>
</comment>
<organism evidence="1 2">
    <name type="scientific">Linum tenue</name>
    <dbReference type="NCBI Taxonomy" id="586396"/>
    <lineage>
        <taxon>Eukaryota</taxon>
        <taxon>Viridiplantae</taxon>
        <taxon>Streptophyta</taxon>
        <taxon>Embryophyta</taxon>
        <taxon>Tracheophyta</taxon>
        <taxon>Spermatophyta</taxon>
        <taxon>Magnoliopsida</taxon>
        <taxon>eudicotyledons</taxon>
        <taxon>Gunneridae</taxon>
        <taxon>Pentapetalae</taxon>
        <taxon>rosids</taxon>
        <taxon>fabids</taxon>
        <taxon>Malpighiales</taxon>
        <taxon>Linaceae</taxon>
        <taxon>Linum</taxon>
    </lineage>
</organism>
<protein>
    <submittedName>
        <fullName evidence="1">Uncharacterized protein</fullName>
    </submittedName>
</protein>
<evidence type="ECO:0000313" key="2">
    <source>
        <dbReference type="Proteomes" id="UP001154282"/>
    </source>
</evidence>
<name>A0AAV0KC45_9ROSI</name>
<evidence type="ECO:0000313" key="1">
    <source>
        <dbReference type="EMBL" id="CAI0419919.1"/>
    </source>
</evidence>
<dbReference type="EMBL" id="CAMGYJ010000005">
    <property type="protein sequence ID" value="CAI0419919.1"/>
    <property type="molecule type" value="Genomic_DNA"/>
</dbReference>
<proteinExistence type="predicted"/>
<gene>
    <name evidence="1" type="ORF">LITE_LOCUS18179</name>
</gene>
<dbReference type="Proteomes" id="UP001154282">
    <property type="component" value="Unassembled WGS sequence"/>
</dbReference>
<sequence>MEQAMTLMRRQTLMK</sequence>
<reference evidence="1" key="1">
    <citation type="submission" date="2022-08" db="EMBL/GenBank/DDBJ databases">
        <authorList>
            <person name="Gutierrez-Valencia J."/>
        </authorList>
    </citation>
    <scope>NUCLEOTIDE SEQUENCE</scope>
</reference>
<accession>A0AAV0KC45</accession>